<accession>A0A9X2FXN3</accession>
<dbReference type="AlphaFoldDB" id="A0A9X2FXN3"/>
<name>A0A9X2FXN3_9MICO</name>
<reference evidence="1" key="1">
    <citation type="submission" date="2022-06" db="EMBL/GenBank/DDBJ databases">
        <title>Genomic Encyclopedia of Archaeal and Bacterial Type Strains, Phase II (KMG-II): from individual species to whole genera.</title>
        <authorList>
            <person name="Goeker M."/>
        </authorList>
    </citation>
    <scope>NUCLEOTIDE SEQUENCE</scope>
    <source>
        <strain evidence="1">DSM 26652</strain>
    </source>
</reference>
<dbReference type="Proteomes" id="UP001139493">
    <property type="component" value="Unassembled WGS sequence"/>
</dbReference>
<dbReference type="SUPFAM" id="SSF56112">
    <property type="entry name" value="Protein kinase-like (PK-like)"/>
    <property type="match status" value="1"/>
</dbReference>
<evidence type="ECO:0008006" key="3">
    <source>
        <dbReference type="Google" id="ProtNLM"/>
    </source>
</evidence>
<evidence type="ECO:0000313" key="2">
    <source>
        <dbReference type="Proteomes" id="UP001139493"/>
    </source>
</evidence>
<evidence type="ECO:0000313" key="1">
    <source>
        <dbReference type="EMBL" id="MCP2263039.1"/>
    </source>
</evidence>
<dbReference type="InterPro" id="IPR011009">
    <property type="entry name" value="Kinase-like_dom_sf"/>
</dbReference>
<dbReference type="EMBL" id="JAMTCS010000001">
    <property type="protein sequence ID" value="MCP2263039.1"/>
    <property type="molecule type" value="Genomic_DNA"/>
</dbReference>
<dbReference type="RefSeq" id="WP_253832163.1">
    <property type="nucleotide sequence ID" value="NZ_JAMTCS010000001.1"/>
</dbReference>
<protein>
    <recommendedName>
        <fullName evidence="3">Phosphotransferase family enzyme</fullName>
    </recommendedName>
</protein>
<proteinExistence type="predicted"/>
<organism evidence="1 2">
    <name type="scientific">Promicromonospora thailandica</name>
    <dbReference type="NCBI Taxonomy" id="765201"/>
    <lineage>
        <taxon>Bacteria</taxon>
        <taxon>Bacillati</taxon>
        <taxon>Actinomycetota</taxon>
        <taxon>Actinomycetes</taxon>
        <taxon>Micrococcales</taxon>
        <taxon>Promicromonosporaceae</taxon>
        <taxon>Promicromonospora</taxon>
    </lineage>
</organism>
<sequence length="274" mass="29727">MTRRERLDRYLARAAERFGVRPDGTPVAGDFDRTLAVRVSGAGGAAWLRVTAQPPAWAAGDGWDGIAAATGAPFDQIPMPRHLATAEWTDDGDVVRADLVTHVGHPAVTTGLVLRHDVDLPDAWWAALRSGLEPLRRVRTGRAALTPQALADTLLATFGLVVDLDRVRWETAHGDLHLGNLTAPELTILDWETWGRAPAGYDAAVLACSAVLRPTVADRVRAEFADVLGTYSGAVAQLAAADRYLALVRLGRHRDVALPLRRHAESLLRDLRRD</sequence>
<dbReference type="Gene3D" id="3.90.1200.10">
    <property type="match status" value="1"/>
</dbReference>
<gene>
    <name evidence="1" type="ORF">APR03_000362</name>
</gene>
<comment type="caution">
    <text evidence="1">The sequence shown here is derived from an EMBL/GenBank/DDBJ whole genome shotgun (WGS) entry which is preliminary data.</text>
</comment>
<keyword evidence="2" id="KW-1185">Reference proteome</keyword>